<comment type="caution">
    <text evidence="2">The sequence shown here is derived from an EMBL/GenBank/DDBJ whole genome shotgun (WGS) entry which is preliminary data.</text>
</comment>
<reference evidence="2" key="1">
    <citation type="submission" date="2021-03" db="EMBL/GenBank/DDBJ databases">
        <authorList>
            <person name="Peeters C."/>
        </authorList>
    </citation>
    <scope>NUCLEOTIDE SEQUENCE</scope>
    <source>
        <strain evidence="2">LMG 31506</strain>
    </source>
</reference>
<dbReference type="Proteomes" id="UP000672934">
    <property type="component" value="Unassembled WGS sequence"/>
</dbReference>
<name>A0A916IY23_9BURK</name>
<organism evidence="2 3">
    <name type="scientific">Cupriavidus yeoncheonensis</name>
    <dbReference type="NCBI Taxonomy" id="1462994"/>
    <lineage>
        <taxon>Bacteria</taxon>
        <taxon>Pseudomonadati</taxon>
        <taxon>Pseudomonadota</taxon>
        <taxon>Betaproteobacteria</taxon>
        <taxon>Burkholderiales</taxon>
        <taxon>Burkholderiaceae</taxon>
        <taxon>Cupriavidus</taxon>
    </lineage>
</organism>
<evidence type="ECO:0000313" key="2">
    <source>
        <dbReference type="EMBL" id="CAG2153559.1"/>
    </source>
</evidence>
<accession>A0A916IY23</accession>
<dbReference type="Pfam" id="PF20335">
    <property type="entry name" value="DUF6630"/>
    <property type="match status" value="1"/>
</dbReference>
<protein>
    <recommendedName>
        <fullName evidence="1">DUF6630 domain-containing protein</fullName>
    </recommendedName>
</protein>
<evidence type="ECO:0000259" key="1">
    <source>
        <dbReference type="Pfam" id="PF20335"/>
    </source>
</evidence>
<dbReference type="AlphaFoldDB" id="A0A916IY23"/>
<dbReference type="RefSeq" id="WP_211949728.1">
    <property type="nucleotide sequence ID" value="NZ_CAJPUY010000020.1"/>
</dbReference>
<keyword evidence="3" id="KW-1185">Reference proteome</keyword>
<dbReference type="InterPro" id="IPR046582">
    <property type="entry name" value="DUF6630"/>
</dbReference>
<evidence type="ECO:0000313" key="3">
    <source>
        <dbReference type="Proteomes" id="UP000672934"/>
    </source>
</evidence>
<dbReference type="EMBL" id="CAJPUY010000020">
    <property type="protein sequence ID" value="CAG2153559.1"/>
    <property type="molecule type" value="Genomic_DNA"/>
</dbReference>
<gene>
    <name evidence="2" type="ORF">LMG31506_04843</name>
</gene>
<proteinExistence type="predicted"/>
<sequence length="168" mass="19134">MVTPLDDDKQDAIHRLFALINLGDIAQTEAQTALFSDALLDAEDDDTEGQELLWVIREVIDWQSGFYVDWKDCESFIGCMNQLCERMDLEIDWGSDDPEDESFLESTSVPELMELAHQQLRVAGYTLWNWDTDGDAYGGWITRSEDDEDMTDIAETLGLAIRPGDQPY</sequence>
<feature type="domain" description="DUF6630" evidence="1">
    <location>
        <begin position="13"/>
        <end position="163"/>
    </location>
</feature>